<organism evidence="3 4">
    <name type="scientific">Duganella vulcania</name>
    <dbReference type="NCBI Taxonomy" id="2692166"/>
    <lineage>
        <taxon>Bacteria</taxon>
        <taxon>Pseudomonadati</taxon>
        <taxon>Pseudomonadota</taxon>
        <taxon>Betaproteobacteria</taxon>
        <taxon>Burkholderiales</taxon>
        <taxon>Oxalobacteraceae</taxon>
        <taxon>Telluria group</taxon>
        <taxon>Duganella</taxon>
    </lineage>
</organism>
<protein>
    <submittedName>
        <fullName evidence="3">Uncharacterized protein</fullName>
    </submittedName>
</protein>
<dbReference type="AlphaFoldDB" id="A0A845GNX8"/>
<feature type="compositionally biased region" description="Polar residues" evidence="1">
    <location>
        <begin position="21"/>
        <end position="37"/>
    </location>
</feature>
<name>A0A845GNX8_9BURK</name>
<feature type="region of interest" description="Disordered" evidence="1">
    <location>
        <begin position="1"/>
        <end position="37"/>
    </location>
</feature>
<accession>A0A845GNX8</accession>
<keyword evidence="2" id="KW-0812">Transmembrane</keyword>
<evidence type="ECO:0000256" key="2">
    <source>
        <dbReference type="SAM" id="Phobius"/>
    </source>
</evidence>
<dbReference type="EMBL" id="WWCX01000041">
    <property type="protein sequence ID" value="MYM96243.1"/>
    <property type="molecule type" value="Genomic_DNA"/>
</dbReference>
<sequence length="127" mass="13680">MDEDINLEDSWSYDGGGLSSVGPNNNGTYNVPSSAQTYNTPWDAAGGGLGQYGNDVFQVLQQGIGVYSQYKKNQQFLDYQRYEATQGGVYQQGRPNPTTGAVVQARATGNPLMLILLVGGAILLLRK</sequence>
<reference evidence="3" key="1">
    <citation type="submission" date="2019-12" db="EMBL/GenBank/DDBJ databases">
        <title>Novel species isolated from a subtropical stream in China.</title>
        <authorList>
            <person name="Lu H."/>
        </authorList>
    </citation>
    <scope>NUCLEOTIDE SEQUENCE [LARGE SCALE GENOMIC DNA]</scope>
    <source>
        <strain evidence="3">FT81W</strain>
    </source>
</reference>
<gene>
    <name evidence="3" type="ORF">GTP90_20465</name>
</gene>
<dbReference type="RefSeq" id="WP_161085266.1">
    <property type="nucleotide sequence ID" value="NZ_WWCX01000041.1"/>
</dbReference>
<evidence type="ECO:0000313" key="4">
    <source>
        <dbReference type="Proteomes" id="UP000447355"/>
    </source>
</evidence>
<evidence type="ECO:0000313" key="3">
    <source>
        <dbReference type="EMBL" id="MYM96243.1"/>
    </source>
</evidence>
<dbReference type="Proteomes" id="UP000447355">
    <property type="component" value="Unassembled WGS sequence"/>
</dbReference>
<feature type="transmembrane region" description="Helical" evidence="2">
    <location>
        <begin position="107"/>
        <end position="125"/>
    </location>
</feature>
<proteinExistence type="predicted"/>
<keyword evidence="2" id="KW-0472">Membrane</keyword>
<keyword evidence="2" id="KW-1133">Transmembrane helix</keyword>
<evidence type="ECO:0000256" key="1">
    <source>
        <dbReference type="SAM" id="MobiDB-lite"/>
    </source>
</evidence>
<comment type="caution">
    <text evidence="3">The sequence shown here is derived from an EMBL/GenBank/DDBJ whole genome shotgun (WGS) entry which is preliminary data.</text>
</comment>